<name>X1G980_9ZZZZ</name>
<protein>
    <recommendedName>
        <fullName evidence="1">Nucleotidyltransferase-like domain-containing protein</fullName>
    </recommendedName>
</protein>
<organism evidence="2">
    <name type="scientific">marine sediment metagenome</name>
    <dbReference type="NCBI Taxonomy" id="412755"/>
    <lineage>
        <taxon>unclassified sequences</taxon>
        <taxon>metagenomes</taxon>
        <taxon>ecological metagenomes</taxon>
    </lineage>
</organism>
<gene>
    <name evidence="2" type="ORF">S03H2_03158</name>
</gene>
<feature type="domain" description="Nucleotidyltransferase-like" evidence="1">
    <location>
        <begin position="24"/>
        <end position="194"/>
    </location>
</feature>
<comment type="caution">
    <text evidence="2">The sequence shown here is derived from an EMBL/GenBank/DDBJ whole genome shotgun (WGS) entry which is preliminary data.</text>
</comment>
<proteinExistence type="predicted"/>
<evidence type="ECO:0000313" key="2">
    <source>
        <dbReference type="EMBL" id="GAH29573.1"/>
    </source>
</evidence>
<dbReference type="EMBL" id="BARU01001139">
    <property type="protein sequence ID" value="GAH29573.1"/>
    <property type="molecule type" value="Genomic_DNA"/>
</dbReference>
<evidence type="ECO:0000259" key="1">
    <source>
        <dbReference type="Pfam" id="PF12281"/>
    </source>
</evidence>
<dbReference type="InterPro" id="IPR058575">
    <property type="entry name" value="NTP_transf_8_dom"/>
</dbReference>
<dbReference type="Pfam" id="PF12281">
    <property type="entry name" value="NTP_transf_8"/>
    <property type="match status" value="1"/>
</dbReference>
<reference evidence="2" key="1">
    <citation type="journal article" date="2014" name="Front. Microbiol.">
        <title>High frequency of phylogenetically diverse reductive dehalogenase-homologous genes in deep subseafloor sedimentary metagenomes.</title>
        <authorList>
            <person name="Kawai M."/>
            <person name="Futagami T."/>
            <person name="Toyoda A."/>
            <person name="Takaki Y."/>
            <person name="Nishi S."/>
            <person name="Hori S."/>
            <person name="Arai W."/>
            <person name="Tsubouchi T."/>
            <person name="Morono Y."/>
            <person name="Uchiyama I."/>
            <person name="Ito T."/>
            <person name="Fujiyama A."/>
            <person name="Inagaki F."/>
            <person name="Takami H."/>
        </authorList>
    </citation>
    <scope>NUCLEOTIDE SEQUENCE</scope>
    <source>
        <strain evidence="2">Expedition CK06-06</strain>
    </source>
</reference>
<sequence length="265" mass="30313">MSEDFKAGFLKTLWIIRDYLSEIVIGGGWVPLIYYHYLLADKSREPIHTRDIDLMVKLKLPVIGSKTVDQLLVEAGFKPNFKSRETPPVICYEGNIDGHEIEIEFLTDQRGAKEDVVIEVQKGLSAQSLRFISIPLTNFIEVEIDDIPVVDGPSTLNVKIPSPEAYIFHKGLVFARRKGQQKKAKDLYYIFDILANCLELRKSIIKGLKELKKAYPHPWFRRFIRNLEVNFSNLTSDGVMLVLSQRPAGAFPNLNDEQFKQYVLG</sequence>
<feature type="non-terminal residue" evidence="2">
    <location>
        <position position="265"/>
    </location>
</feature>
<dbReference type="AlphaFoldDB" id="X1G980"/>
<accession>X1G980</accession>